<dbReference type="OrthoDB" id="3365698at2759"/>
<keyword evidence="2" id="KW-1185">Reference proteome</keyword>
<accession>A0A165R5E2</accession>
<dbReference type="AlphaFoldDB" id="A0A165R5E2"/>
<evidence type="ECO:0000313" key="1">
    <source>
        <dbReference type="EMBL" id="KZT23331.1"/>
    </source>
</evidence>
<name>A0A165R5E2_9AGAM</name>
<organism evidence="1 2">
    <name type="scientific">Neolentinus lepideus HHB14362 ss-1</name>
    <dbReference type="NCBI Taxonomy" id="1314782"/>
    <lineage>
        <taxon>Eukaryota</taxon>
        <taxon>Fungi</taxon>
        <taxon>Dikarya</taxon>
        <taxon>Basidiomycota</taxon>
        <taxon>Agaricomycotina</taxon>
        <taxon>Agaricomycetes</taxon>
        <taxon>Gloeophyllales</taxon>
        <taxon>Gloeophyllaceae</taxon>
        <taxon>Neolentinus</taxon>
    </lineage>
</organism>
<dbReference type="InParanoid" id="A0A165R5E2"/>
<dbReference type="EMBL" id="KV425586">
    <property type="protein sequence ID" value="KZT23331.1"/>
    <property type="molecule type" value="Genomic_DNA"/>
</dbReference>
<gene>
    <name evidence="1" type="ORF">NEOLEDRAFT_557023</name>
</gene>
<protein>
    <submittedName>
        <fullName evidence="1">Uncharacterized protein</fullName>
    </submittedName>
</protein>
<dbReference type="Proteomes" id="UP000076761">
    <property type="component" value="Unassembled WGS sequence"/>
</dbReference>
<reference evidence="1 2" key="1">
    <citation type="journal article" date="2016" name="Mol. Biol. Evol.">
        <title>Comparative Genomics of Early-Diverging Mushroom-Forming Fungi Provides Insights into the Origins of Lignocellulose Decay Capabilities.</title>
        <authorList>
            <person name="Nagy L.G."/>
            <person name="Riley R."/>
            <person name="Tritt A."/>
            <person name="Adam C."/>
            <person name="Daum C."/>
            <person name="Floudas D."/>
            <person name="Sun H."/>
            <person name="Yadav J.S."/>
            <person name="Pangilinan J."/>
            <person name="Larsson K.H."/>
            <person name="Matsuura K."/>
            <person name="Barry K."/>
            <person name="Labutti K."/>
            <person name="Kuo R."/>
            <person name="Ohm R.A."/>
            <person name="Bhattacharya S.S."/>
            <person name="Shirouzu T."/>
            <person name="Yoshinaga Y."/>
            <person name="Martin F.M."/>
            <person name="Grigoriev I.V."/>
            <person name="Hibbett D.S."/>
        </authorList>
    </citation>
    <scope>NUCLEOTIDE SEQUENCE [LARGE SCALE GENOMIC DNA]</scope>
    <source>
        <strain evidence="1 2">HHB14362 ss-1</strain>
    </source>
</reference>
<sequence length="183" mass="20843">MQIDTMIASFAASPVTSWQVTKCHECIFAAVYGSLSYLESKYWIRGPNIMFRFVPFSPKLRFRLIRLCRHMEACSCSLEMCRTTWATPSLNYLVLDAPVRGTPVARDIRHPHPQHLELCILSRVGATFFDWIILPAVKTMQLKIGYVTVDEVEKIFTAVGRSLNTSAAKYDARRCAVYQESAK</sequence>
<evidence type="ECO:0000313" key="2">
    <source>
        <dbReference type="Proteomes" id="UP000076761"/>
    </source>
</evidence>
<proteinExistence type="predicted"/>